<comment type="caution">
    <text evidence="1">The sequence shown here is derived from an EMBL/GenBank/DDBJ whole genome shotgun (WGS) entry which is preliminary data.</text>
</comment>
<sequence>MATSVMDLVFFHAMEINLYNRLVRTMGADKEMTKQVIALWLWMESIGYPELVRHIYTYNDNALKRVVAEGEACVEALHPDMDPAENNDIPITASLAEEPINLRFFRYNRDAVIQGIAHVSNTVCDYIFDENVMRIVERDANESTNNEVFIPGLPRSAREGTSRQTMEPGFGDLMPLDASYQALSSLWVPVEKGLGMAPPLWSSLNPFAKPWAPFTAEERLREGDFGQEPEDHRSMFLTFSRGYPLTKEDVVEFFTSRWGNCLDKVTIEKPLTTDPPMFGRIVFNTASIIPVILGGQQKAKFVVKGKHLWVRMYVPKKI</sequence>
<evidence type="ECO:0000313" key="2">
    <source>
        <dbReference type="Proteomes" id="UP001234297"/>
    </source>
</evidence>
<reference evidence="1 2" key="1">
    <citation type="journal article" date="2022" name="Hortic Res">
        <title>A haplotype resolved chromosomal level avocado genome allows analysis of novel avocado genes.</title>
        <authorList>
            <person name="Nath O."/>
            <person name="Fletcher S.J."/>
            <person name="Hayward A."/>
            <person name="Shaw L.M."/>
            <person name="Masouleh A.K."/>
            <person name="Furtado A."/>
            <person name="Henry R.J."/>
            <person name="Mitter N."/>
        </authorList>
    </citation>
    <scope>NUCLEOTIDE SEQUENCE [LARGE SCALE GENOMIC DNA]</scope>
    <source>
        <strain evidence="2">cv. Hass</strain>
    </source>
</reference>
<dbReference type="Proteomes" id="UP001234297">
    <property type="component" value="Chromosome 8"/>
</dbReference>
<name>A0ACC2LH50_PERAE</name>
<proteinExistence type="predicted"/>
<protein>
    <submittedName>
        <fullName evidence="1">Uncharacterized protein</fullName>
    </submittedName>
</protein>
<evidence type="ECO:0000313" key="1">
    <source>
        <dbReference type="EMBL" id="KAJ8632739.1"/>
    </source>
</evidence>
<gene>
    <name evidence="1" type="ORF">MRB53_026075</name>
</gene>
<keyword evidence="2" id="KW-1185">Reference proteome</keyword>
<accession>A0ACC2LH50</accession>
<dbReference type="EMBL" id="CM056816">
    <property type="protein sequence ID" value="KAJ8632739.1"/>
    <property type="molecule type" value="Genomic_DNA"/>
</dbReference>
<organism evidence="1 2">
    <name type="scientific">Persea americana</name>
    <name type="common">Avocado</name>
    <dbReference type="NCBI Taxonomy" id="3435"/>
    <lineage>
        <taxon>Eukaryota</taxon>
        <taxon>Viridiplantae</taxon>
        <taxon>Streptophyta</taxon>
        <taxon>Embryophyta</taxon>
        <taxon>Tracheophyta</taxon>
        <taxon>Spermatophyta</taxon>
        <taxon>Magnoliopsida</taxon>
        <taxon>Magnoliidae</taxon>
        <taxon>Laurales</taxon>
        <taxon>Lauraceae</taxon>
        <taxon>Persea</taxon>
    </lineage>
</organism>